<evidence type="ECO:0000256" key="1">
    <source>
        <dbReference type="ARBA" id="ARBA00008535"/>
    </source>
</evidence>
<reference evidence="7 8" key="1">
    <citation type="submission" date="2025-04" db="UniProtKB">
        <authorList>
            <consortium name="RefSeq"/>
        </authorList>
    </citation>
    <scope>IDENTIFICATION</scope>
    <source>
        <tissue evidence="7 8">Kidney</tissue>
    </source>
</reference>
<organism evidence="6 7">
    <name type="scientific">Dipodomys ordii</name>
    <name type="common">Ord's kangaroo rat</name>
    <dbReference type="NCBI Taxonomy" id="10020"/>
    <lineage>
        <taxon>Eukaryota</taxon>
        <taxon>Metazoa</taxon>
        <taxon>Chordata</taxon>
        <taxon>Craniata</taxon>
        <taxon>Vertebrata</taxon>
        <taxon>Euteleostomi</taxon>
        <taxon>Mammalia</taxon>
        <taxon>Eutheria</taxon>
        <taxon>Euarchontoglires</taxon>
        <taxon>Glires</taxon>
        <taxon>Rodentia</taxon>
        <taxon>Castorimorpha</taxon>
        <taxon>Heteromyidae</taxon>
        <taxon>Dipodomyinae</taxon>
        <taxon>Dipodomys</taxon>
    </lineage>
</organism>
<keyword evidence="3" id="KW-0342">GTP-binding</keyword>
<evidence type="ECO:0000313" key="6">
    <source>
        <dbReference type="Proteomes" id="UP000081671"/>
    </source>
</evidence>
<sequence length="295" mass="33752">MAKSEDHSLRIVLVGKTGNGKSATANTILGEQIFDSRTAAHTVTETCQRASRTWKERDLVVVDTPGLFDSKENLQNNIVEFSRCVLYSCPGPHAIILVLRLGRYTEEEQETVALIKAVFGEAVMKHLIVLFTCKDYLEGCSLDHFLKRSDANLQSIIQECGGRYCAFSNRAEKAEKEEQVQELVGLIESMLQLRGGAHFSDAIYMDAEQSLQEKAELLRKHYTEELEKELGAARETYTQMCKKSMQEKEAKIQSIKEKYEAKIRNIRAEAETNIFTQICEIIKRMLFKIRHFFRR</sequence>
<dbReference type="InterPro" id="IPR027417">
    <property type="entry name" value="P-loop_NTPase"/>
</dbReference>
<dbReference type="RefSeq" id="XP_012892173.1">
    <property type="nucleotide sequence ID" value="XM_013036719.1"/>
</dbReference>
<dbReference type="Gene3D" id="3.40.50.300">
    <property type="entry name" value="P-loop containing nucleotide triphosphate hydrolases"/>
    <property type="match status" value="1"/>
</dbReference>
<keyword evidence="6" id="KW-1185">Reference proteome</keyword>
<dbReference type="GeneID" id="106001714"/>
<dbReference type="InterPro" id="IPR045058">
    <property type="entry name" value="GIMA/IAN/Toc"/>
</dbReference>
<dbReference type="PANTHER" id="PTHR10903">
    <property type="entry name" value="GTPASE, IMAP FAMILY MEMBER-RELATED"/>
    <property type="match status" value="1"/>
</dbReference>
<evidence type="ECO:0000256" key="3">
    <source>
        <dbReference type="ARBA" id="ARBA00023134"/>
    </source>
</evidence>
<dbReference type="KEGG" id="dord:106001714"/>
<dbReference type="CDD" id="cd01852">
    <property type="entry name" value="AIG1"/>
    <property type="match status" value="1"/>
</dbReference>
<protein>
    <submittedName>
        <fullName evidence="7 8">GTPase IMAP family member 7-like</fullName>
    </submittedName>
</protein>
<comment type="similarity">
    <text evidence="1">Belongs to the TRAFAC class TrmE-Era-EngA-EngB-Septin-like GTPase superfamily. AIG1/Toc34/Toc159-like paraseptin GTPase family. IAN subfamily.</text>
</comment>
<dbReference type="OrthoDB" id="8954335at2759"/>
<accession>A0A1S3GU14</accession>
<dbReference type="Pfam" id="PF04548">
    <property type="entry name" value="AIG1"/>
    <property type="match status" value="1"/>
</dbReference>
<feature type="coiled-coil region" evidence="4">
    <location>
        <begin position="242"/>
        <end position="269"/>
    </location>
</feature>
<dbReference type="PROSITE" id="PS51720">
    <property type="entry name" value="G_AIG1"/>
    <property type="match status" value="1"/>
</dbReference>
<evidence type="ECO:0000313" key="7">
    <source>
        <dbReference type="RefSeq" id="XP_012892170.1"/>
    </source>
</evidence>
<evidence type="ECO:0000313" key="10">
    <source>
        <dbReference type="RefSeq" id="XP_012892174.1"/>
    </source>
</evidence>
<proteinExistence type="inferred from homology"/>
<dbReference type="FunFam" id="3.40.50.300:FF:000366">
    <property type="entry name" value="GTPase, IMAP family member 2"/>
    <property type="match status" value="1"/>
</dbReference>
<dbReference type="AlphaFoldDB" id="A0A1S3GU14"/>
<evidence type="ECO:0000313" key="9">
    <source>
        <dbReference type="RefSeq" id="XP_012892173.1"/>
    </source>
</evidence>
<dbReference type="Proteomes" id="UP000081671">
    <property type="component" value="Unplaced"/>
</dbReference>
<dbReference type="PANTHER" id="PTHR10903:SF170">
    <property type="entry name" value="GTPASE IMAP FAMILY MEMBER 7"/>
    <property type="match status" value="1"/>
</dbReference>
<dbReference type="RefSeq" id="XP_012892170.1">
    <property type="nucleotide sequence ID" value="XM_013036716.1"/>
</dbReference>
<evidence type="ECO:0000256" key="4">
    <source>
        <dbReference type="SAM" id="Coils"/>
    </source>
</evidence>
<keyword evidence="4" id="KW-0175">Coiled coil</keyword>
<feature type="domain" description="AIG1-type G" evidence="5">
    <location>
        <begin position="6"/>
        <end position="208"/>
    </location>
</feature>
<evidence type="ECO:0000313" key="8">
    <source>
        <dbReference type="RefSeq" id="XP_012892171.1"/>
    </source>
</evidence>
<evidence type="ECO:0000259" key="5">
    <source>
        <dbReference type="PROSITE" id="PS51720"/>
    </source>
</evidence>
<gene>
    <name evidence="7 8 9 10" type="primary">LOC106001714</name>
</gene>
<dbReference type="RefSeq" id="XP_012892171.1">
    <property type="nucleotide sequence ID" value="XM_013036717.1"/>
</dbReference>
<evidence type="ECO:0000256" key="2">
    <source>
        <dbReference type="ARBA" id="ARBA00022741"/>
    </source>
</evidence>
<dbReference type="GO" id="GO:0005525">
    <property type="term" value="F:GTP binding"/>
    <property type="evidence" value="ECO:0007669"/>
    <property type="project" value="UniProtKB-KW"/>
</dbReference>
<dbReference type="RefSeq" id="XP_012892174.1">
    <property type="nucleotide sequence ID" value="XM_013036720.1"/>
</dbReference>
<dbReference type="SUPFAM" id="SSF52540">
    <property type="entry name" value="P-loop containing nucleoside triphosphate hydrolases"/>
    <property type="match status" value="1"/>
</dbReference>
<dbReference type="InterPro" id="IPR006703">
    <property type="entry name" value="G_AIG1"/>
</dbReference>
<name>A0A1S3GU14_DIPOR</name>
<keyword evidence="2" id="KW-0547">Nucleotide-binding</keyword>